<dbReference type="InterPro" id="IPR014983">
    <property type="entry name" value="GAD-rel"/>
</dbReference>
<dbReference type="Pfam" id="PF08887">
    <property type="entry name" value="GAD-like"/>
    <property type="match status" value="1"/>
</dbReference>
<comment type="caution">
    <text evidence="3">The sequence shown here is derived from an EMBL/GenBank/DDBJ whole genome shotgun (WGS) entry which is preliminary data.</text>
</comment>
<evidence type="ECO:0000313" key="4">
    <source>
        <dbReference type="Proteomes" id="UP000320244"/>
    </source>
</evidence>
<reference evidence="3 4" key="2">
    <citation type="submission" date="2019-08" db="EMBL/GenBank/DDBJ databases">
        <title>Jejuicoccus antrihumi gen. nov., sp. nov., a new member of the family Dermacoccaceae isolated from a cave.</title>
        <authorList>
            <person name="Schumann P."/>
            <person name="Kim I.S."/>
        </authorList>
    </citation>
    <scope>NUCLEOTIDE SEQUENCE [LARGE SCALE GENOMIC DNA]</scope>
    <source>
        <strain evidence="3 4">C5-26</strain>
    </source>
</reference>
<protein>
    <submittedName>
        <fullName evidence="3">DUF1851 domain-containing protein</fullName>
    </submittedName>
</protein>
<accession>A0A563E533</accession>
<dbReference type="RefSeq" id="WP_146315717.1">
    <property type="nucleotide sequence ID" value="NZ_VCQV01000005.1"/>
</dbReference>
<feature type="domain" description="GAD-related" evidence="1">
    <location>
        <begin position="30"/>
        <end position="96"/>
    </location>
</feature>
<dbReference type="Pfam" id="PF08906">
    <property type="entry name" value="T6SS_Tdi1_C"/>
    <property type="match status" value="1"/>
</dbReference>
<proteinExistence type="predicted"/>
<organism evidence="3 4">
    <name type="scientific">Leekyejoonella antrihumi</name>
    <dbReference type="NCBI Taxonomy" id="1660198"/>
    <lineage>
        <taxon>Bacteria</taxon>
        <taxon>Bacillati</taxon>
        <taxon>Actinomycetota</taxon>
        <taxon>Actinomycetes</taxon>
        <taxon>Micrococcales</taxon>
        <taxon>Dermacoccaceae</taxon>
        <taxon>Leekyejoonella</taxon>
    </lineage>
</organism>
<feature type="domain" description="T6SS immunity protein Tdi1 C-terminal" evidence="2">
    <location>
        <begin position="144"/>
        <end position="185"/>
    </location>
</feature>
<evidence type="ECO:0000313" key="3">
    <source>
        <dbReference type="EMBL" id="TWP37650.1"/>
    </source>
</evidence>
<evidence type="ECO:0000259" key="1">
    <source>
        <dbReference type="Pfam" id="PF08887"/>
    </source>
</evidence>
<reference evidence="3 4" key="1">
    <citation type="submission" date="2019-05" db="EMBL/GenBank/DDBJ databases">
        <authorList>
            <person name="Lee S.D."/>
        </authorList>
    </citation>
    <scope>NUCLEOTIDE SEQUENCE [LARGE SCALE GENOMIC DNA]</scope>
    <source>
        <strain evidence="3 4">C5-26</strain>
    </source>
</reference>
<dbReference type="OrthoDB" id="2216648at2"/>
<evidence type="ECO:0000259" key="2">
    <source>
        <dbReference type="Pfam" id="PF08906"/>
    </source>
</evidence>
<dbReference type="Proteomes" id="UP000320244">
    <property type="component" value="Unassembled WGS sequence"/>
</dbReference>
<name>A0A563E533_9MICO</name>
<dbReference type="InterPro" id="IPR015002">
    <property type="entry name" value="T6SS_Tdi1_C"/>
</dbReference>
<keyword evidence="4" id="KW-1185">Reference proteome</keyword>
<dbReference type="EMBL" id="VCQV01000005">
    <property type="protein sequence ID" value="TWP37650.1"/>
    <property type="molecule type" value="Genomic_DNA"/>
</dbReference>
<sequence>MTQPGGIAVQRFVDTYRPDADTRAPFDAFLGYADRVAPRALVELWRAHGVGFYGDQRIALVDPGEWMSVLQTWLGGDVTSFPFAVTSFGHVYHYDRVDGRDRIQCLDPHFQANGVIPGDLVSFFNQHLPGPSSHLKDLEGPRGGARGKLGDLKRGEIYYFEPILALGGQVRPEAMVKGDGVPHLRDIHRQVAPQRH</sequence>
<dbReference type="AlphaFoldDB" id="A0A563E533"/>
<gene>
    <name evidence="3" type="ORF">FGL98_05425</name>
</gene>